<accession>A0A6A4HPI8</accession>
<dbReference type="Proteomes" id="UP000799118">
    <property type="component" value="Unassembled WGS sequence"/>
</dbReference>
<evidence type="ECO:0000313" key="2">
    <source>
        <dbReference type="Proteomes" id="UP000799118"/>
    </source>
</evidence>
<feature type="non-terminal residue" evidence="1">
    <location>
        <position position="104"/>
    </location>
</feature>
<sequence>LSYDCQCKYCHHLIERMLEAFPSLAHLLQDFRFTIPAVHVQNHLAVCMWLFAAAYKACTGRFHGKTAEQIWAEFNLLGVATCQMTMGHRQDTIIQSLTGWNLQK</sequence>
<protein>
    <submittedName>
        <fullName evidence="1">Uncharacterized protein</fullName>
    </submittedName>
</protein>
<feature type="non-terminal residue" evidence="1">
    <location>
        <position position="1"/>
    </location>
</feature>
<dbReference type="AlphaFoldDB" id="A0A6A4HPI8"/>
<evidence type="ECO:0000313" key="1">
    <source>
        <dbReference type="EMBL" id="KAE9398937.1"/>
    </source>
</evidence>
<dbReference type="InterPro" id="IPR040521">
    <property type="entry name" value="KDZ"/>
</dbReference>
<dbReference type="Pfam" id="PF18758">
    <property type="entry name" value="KDZ"/>
    <property type="match status" value="1"/>
</dbReference>
<keyword evidence="2" id="KW-1185">Reference proteome</keyword>
<proteinExistence type="predicted"/>
<reference evidence="1" key="1">
    <citation type="journal article" date="2019" name="Environ. Microbiol.">
        <title>Fungal ecological strategies reflected in gene transcription - a case study of two litter decomposers.</title>
        <authorList>
            <person name="Barbi F."/>
            <person name="Kohler A."/>
            <person name="Barry K."/>
            <person name="Baskaran P."/>
            <person name="Daum C."/>
            <person name="Fauchery L."/>
            <person name="Ihrmark K."/>
            <person name="Kuo A."/>
            <person name="LaButti K."/>
            <person name="Lipzen A."/>
            <person name="Morin E."/>
            <person name="Grigoriev I.V."/>
            <person name="Henrissat B."/>
            <person name="Lindahl B."/>
            <person name="Martin F."/>
        </authorList>
    </citation>
    <scope>NUCLEOTIDE SEQUENCE</scope>
    <source>
        <strain evidence="1">JB14</strain>
    </source>
</reference>
<gene>
    <name evidence="1" type="ORF">BT96DRAFT_743729</name>
</gene>
<name>A0A6A4HPI8_9AGAR</name>
<dbReference type="OrthoDB" id="3265433at2759"/>
<organism evidence="1 2">
    <name type="scientific">Gymnopus androsaceus JB14</name>
    <dbReference type="NCBI Taxonomy" id="1447944"/>
    <lineage>
        <taxon>Eukaryota</taxon>
        <taxon>Fungi</taxon>
        <taxon>Dikarya</taxon>
        <taxon>Basidiomycota</taxon>
        <taxon>Agaricomycotina</taxon>
        <taxon>Agaricomycetes</taxon>
        <taxon>Agaricomycetidae</taxon>
        <taxon>Agaricales</taxon>
        <taxon>Marasmiineae</taxon>
        <taxon>Omphalotaceae</taxon>
        <taxon>Gymnopus</taxon>
    </lineage>
</organism>
<dbReference type="EMBL" id="ML769475">
    <property type="protein sequence ID" value="KAE9398937.1"/>
    <property type="molecule type" value="Genomic_DNA"/>
</dbReference>